<dbReference type="InterPro" id="IPR050902">
    <property type="entry name" value="ABC_Transporter_SBP"/>
</dbReference>
<dbReference type="PANTHER" id="PTHR30535">
    <property type="entry name" value="VITAMIN B12-BINDING PROTEIN"/>
    <property type="match status" value="1"/>
</dbReference>
<evidence type="ECO:0000256" key="13">
    <source>
        <dbReference type="ARBA" id="ARBA00031148"/>
    </source>
</evidence>
<feature type="coiled-coil region" evidence="15">
    <location>
        <begin position="146"/>
        <end position="173"/>
    </location>
</feature>
<comment type="cofactor">
    <cofactor evidence="1">
        <name>heme b</name>
        <dbReference type="ChEBI" id="CHEBI:60344"/>
    </cofactor>
</comment>
<keyword evidence="11" id="KW-0564">Palmitate</keyword>
<evidence type="ECO:0000256" key="15">
    <source>
        <dbReference type="SAM" id="Coils"/>
    </source>
</evidence>
<evidence type="ECO:0000256" key="7">
    <source>
        <dbReference type="ARBA" id="ARBA00022723"/>
    </source>
</evidence>
<evidence type="ECO:0000256" key="2">
    <source>
        <dbReference type="ARBA" id="ARBA00008814"/>
    </source>
</evidence>
<evidence type="ECO:0000256" key="9">
    <source>
        <dbReference type="ARBA" id="ARBA00023004"/>
    </source>
</evidence>
<dbReference type="Pfam" id="PF01497">
    <property type="entry name" value="Peripla_BP_2"/>
    <property type="match status" value="1"/>
</dbReference>
<sequence length="293" mass="32039">MKVKKYITSIVMMTLSLALTVGCSSSETNDKQTNEVNSGEEVVVATSVAVTEILDKLGVKVSGVPTTSYDLPESAKDATEVGSPMNPDMEIIKSLNPTVVVSVDTLGEDYKKTFTQNNIPSEFVNLTNVDGLKETVKTLGERFDKTDKANEILKELEDKEAALSNKEKNDEKVMILFGAPGSVMIGTNKSYVGNLVQICGGNNVFSEGSSSYIQVNMEEIIKANPDKILVMMHALPEETKKTVEQELAKDSWKSINAVKNDKVIYLDTEYFGMSANLKAIEALDILGDILYEQ</sequence>
<evidence type="ECO:0000256" key="4">
    <source>
        <dbReference type="ARBA" id="ARBA00022448"/>
    </source>
</evidence>
<dbReference type="Gene3D" id="3.40.50.1980">
    <property type="entry name" value="Nitrogenase molybdenum iron protein domain"/>
    <property type="match status" value="2"/>
</dbReference>
<keyword evidence="12" id="KW-0449">Lipoprotein</keyword>
<reference evidence="18 19" key="1">
    <citation type="submission" date="2014-04" db="EMBL/GenBank/DDBJ databases">
        <authorList>
            <person name="Hornung B.V."/>
        </authorList>
    </citation>
    <scope>NUCLEOTIDE SEQUENCE [LARGE SCALE GENOMIC DNA]</scope>
    <source>
        <strain evidence="18 19">CRIB</strain>
    </source>
</reference>
<keyword evidence="8 16" id="KW-0732">Signal</keyword>
<dbReference type="EMBL" id="LN555523">
    <property type="protein sequence ID" value="CED93652.1"/>
    <property type="molecule type" value="Genomic_DNA"/>
</dbReference>
<dbReference type="PROSITE" id="PS50983">
    <property type="entry name" value="FE_B12_PBP"/>
    <property type="match status" value="1"/>
</dbReference>
<keyword evidence="10" id="KW-0472">Membrane</keyword>
<keyword evidence="4" id="KW-0813">Transport</keyword>
<dbReference type="KEGG" id="ril:CRIB_901"/>
<name>A0A1V1I085_9FIRM</name>
<evidence type="ECO:0000256" key="1">
    <source>
        <dbReference type="ARBA" id="ARBA00001970"/>
    </source>
</evidence>
<dbReference type="NCBIfam" id="NF038402">
    <property type="entry name" value="TroA_like"/>
    <property type="match status" value="1"/>
</dbReference>
<dbReference type="RefSeq" id="WP_180703350.1">
    <property type="nucleotide sequence ID" value="NZ_JAVSGX010000023.1"/>
</dbReference>
<feature type="signal peptide" evidence="16">
    <location>
        <begin position="1"/>
        <end position="20"/>
    </location>
</feature>
<dbReference type="Proteomes" id="UP000245622">
    <property type="component" value="Chromosome 1"/>
</dbReference>
<dbReference type="GeneID" id="82205079"/>
<dbReference type="PROSITE" id="PS51257">
    <property type="entry name" value="PROKAR_LIPOPROTEIN"/>
    <property type="match status" value="1"/>
</dbReference>
<dbReference type="SUPFAM" id="SSF53807">
    <property type="entry name" value="Helical backbone' metal receptor"/>
    <property type="match status" value="1"/>
</dbReference>
<feature type="chain" id="PRO_5038924765" description="High-affinity heme uptake system protein IsdE" evidence="16">
    <location>
        <begin position="21"/>
        <end position="293"/>
    </location>
</feature>
<evidence type="ECO:0000256" key="10">
    <source>
        <dbReference type="ARBA" id="ARBA00023136"/>
    </source>
</evidence>
<evidence type="ECO:0000256" key="3">
    <source>
        <dbReference type="ARBA" id="ARBA00015862"/>
    </source>
</evidence>
<protein>
    <recommendedName>
        <fullName evidence="3">High-affinity heme uptake system protein IsdE</fullName>
    </recommendedName>
    <alternativeName>
        <fullName evidence="14">Iron-regulated surface determinant protein E</fullName>
    </alternativeName>
    <alternativeName>
        <fullName evidence="13">Staphylococcal iron-regulated protein F</fullName>
    </alternativeName>
</protein>
<dbReference type="InterPro" id="IPR054828">
    <property type="entry name" value="Vit_B12_bind_prot"/>
</dbReference>
<dbReference type="GO" id="GO:0020037">
    <property type="term" value="F:heme binding"/>
    <property type="evidence" value="ECO:0007669"/>
    <property type="project" value="InterPro"/>
</dbReference>
<dbReference type="GO" id="GO:0016020">
    <property type="term" value="C:membrane"/>
    <property type="evidence" value="ECO:0007669"/>
    <property type="project" value="InterPro"/>
</dbReference>
<dbReference type="InterPro" id="IPR019957">
    <property type="entry name" value="ABC_transptr_haem-bd_IsdE"/>
</dbReference>
<dbReference type="AlphaFoldDB" id="A0A1V1I085"/>
<dbReference type="InterPro" id="IPR002491">
    <property type="entry name" value="ABC_transptr_periplasmic_BD"/>
</dbReference>
<feature type="domain" description="Fe/B12 periplasmic-binding" evidence="17">
    <location>
        <begin position="42"/>
        <end position="293"/>
    </location>
</feature>
<evidence type="ECO:0000256" key="6">
    <source>
        <dbReference type="ARBA" id="ARBA00022617"/>
    </source>
</evidence>
<evidence type="ECO:0000256" key="12">
    <source>
        <dbReference type="ARBA" id="ARBA00023288"/>
    </source>
</evidence>
<keyword evidence="15" id="KW-0175">Coiled coil</keyword>
<keyword evidence="6" id="KW-0349">Heme</keyword>
<keyword evidence="19" id="KW-1185">Reference proteome</keyword>
<evidence type="ECO:0000256" key="11">
    <source>
        <dbReference type="ARBA" id="ARBA00023139"/>
    </source>
</evidence>
<accession>A0A1V1I085</accession>
<dbReference type="GO" id="GO:0071281">
    <property type="term" value="P:cellular response to iron ion"/>
    <property type="evidence" value="ECO:0007669"/>
    <property type="project" value="TreeGrafter"/>
</dbReference>
<evidence type="ECO:0000256" key="5">
    <source>
        <dbReference type="ARBA" id="ARBA00022475"/>
    </source>
</evidence>
<keyword evidence="9" id="KW-0408">Iron</keyword>
<evidence type="ECO:0000259" key="17">
    <source>
        <dbReference type="PROSITE" id="PS50983"/>
    </source>
</evidence>
<dbReference type="GO" id="GO:0046872">
    <property type="term" value="F:metal ion binding"/>
    <property type="evidence" value="ECO:0007669"/>
    <property type="project" value="UniProtKB-KW"/>
</dbReference>
<dbReference type="GO" id="GO:0015886">
    <property type="term" value="P:heme transport"/>
    <property type="evidence" value="ECO:0007669"/>
    <property type="project" value="InterPro"/>
</dbReference>
<dbReference type="NCBIfam" id="TIGR03659">
    <property type="entry name" value="IsdE"/>
    <property type="match status" value="1"/>
</dbReference>
<comment type="similarity">
    <text evidence="2">Belongs to the bacterial solute-binding protein 8 family.</text>
</comment>
<keyword evidence="7" id="KW-0479">Metal-binding</keyword>
<evidence type="ECO:0000256" key="14">
    <source>
        <dbReference type="ARBA" id="ARBA00031463"/>
    </source>
</evidence>
<evidence type="ECO:0000256" key="16">
    <source>
        <dbReference type="SAM" id="SignalP"/>
    </source>
</evidence>
<keyword evidence="5" id="KW-1003">Cell membrane</keyword>
<dbReference type="PANTHER" id="PTHR30535:SF36">
    <property type="entry name" value="HIGH-AFFINITY HEME UPTAKE SYSTEM PROTEIN ISDE"/>
    <property type="match status" value="1"/>
</dbReference>
<gene>
    <name evidence="18" type="ORF">CRIB_901</name>
</gene>
<proteinExistence type="inferred from homology"/>
<evidence type="ECO:0000256" key="8">
    <source>
        <dbReference type="ARBA" id="ARBA00022729"/>
    </source>
</evidence>
<organism evidence="18 19">
    <name type="scientific">Romboutsia ilealis</name>
    <dbReference type="NCBI Taxonomy" id="1115758"/>
    <lineage>
        <taxon>Bacteria</taxon>
        <taxon>Bacillati</taxon>
        <taxon>Bacillota</taxon>
        <taxon>Clostridia</taxon>
        <taxon>Peptostreptococcales</taxon>
        <taxon>Peptostreptococcaceae</taxon>
        <taxon>Romboutsia</taxon>
    </lineage>
</organism>
<evidence type="ECO:0000313" key="19">
    <source>
        <dbReference type="Proteomes" id="UP000245622"/>
    </source>
</evidence>
<evidence type="ECO:0000313" key="18">
    <source>
        <dbReference type="EMBL" id="CED93652.1"/>
    </source>
</evidence>